<dbReference type="PANTHER" id="PTHR43524">
    <property type="entry name" value="RADICAL SAM SUPERFAMILY PROTEIN"/>
    <property type="match status" value="1"/>
</dbReference>
<dbReference type="Pfam" id="PF13186">
    <property type="entry name" value="SPASM"/>
    <property type="match status" value="1"/>
</dbReference>
<dbReference type="HOGENOM" id="CLU_044700_0_0_7"/>
<evidence type="ECO:0000259" key="6">
    <source>
        <dbReference type="PROSITE" id="PS51918"/>
    </source>
</evidence>
<keyword evidence="2" id="KW-0949">S-adenosyl-L-methionine</keyword>
<accession>I4C931</accession>
<dbReference type="InterPro" id="IPR013785">
    <property type="entry name" value="Aldolase_TIM"/>
</dbReference>
<dbReference type="CDD" id="cd01335">
    <property type="entry name" value="Radical_SAM"/>
    <property type="match status" value="1"/>
</dbReference>
<dbReference type="SMART" id="SM00729">
    <property type="entry name" value="Elp3"/>
    <property type="match status" value="1"/>
</dbReference>
<dbReference type="Pfam" id="PF04055">
    <property type="entry name" value="Radical_SAM"/>
    <property type="match status" value="1"/>
</dbReference>
<name>I4C931_DESTA</name>
<dbReference type="GO" id="GO:0051536">
    <property type="term" value="F:iron-sulfur cluster binding"/>
    <property type="evidence" value="ECO:0007669"/>
    <property type="project" value="UniProtKB-KW"/>
</dbReference>
<evidence type="ECO:0000256" key="5">
    <source>
        <dbReference type="ARBA" id="ARBA00023014"/>
    </source>
</evidence>
<dbReference type="STRING" id="706587.Desti_3418"/>
<dbReference type="eggNOG" id="COG0535">
    <property type="taxonomic scope" value="Bacteria"/>
</dbReference>
<evidence type="ECO:0000256" key="2">
    <source>
        <dbReference type="ARBA" id="ARBA00022691"/>
    </source>
</evidence>
<evidence type="ECO:0000313" key="7">
    <source>
        <dbReference type="EMBL" id="AFM26072.1"/>
    </source>
</evidence>
<dbReference type="SUPFAM" id="SSF102114">
    <property type="entry name" value="Radical SAM enzymes"/>
    <property type="match status" value="1"/>
</dbReference>
<dbReference type="Gene3D" id="3.20.20.70">
    <property type="entry name" value="Aldolase class I"/>
    <property type="match status" value="1"/>
</dbReference>
<dbReference type="CDD" id="cd21128">
    <property type="entry name" value="SPASM_rSAM"/>
    <property type="match status" value="1"/>
</dbReference>
<dbReference type="PANTHER" id="PTHR43524:SF1">
    <property type="entry name" value="RADICAL SAM SUPERFAMILY PROTEIN"/>
    <property type="match status" value="1"/>
</dbReference>
<dbReference type="EMBL" id="CP003360">
    <property type="protein sequence ID" value="AFM26072.1"/>
    <property type="molecule type" value="Genomic_DNA"/>
</dbReference>
<proteinExistence type="predicted"/>
<evidence type="ECO:0000256" key="3">
    <source>
        <dbReference type="ARBA" id="ARBA00022723"/>
    </source>
</evidence>
<keyword evidence="5" id="KW-0411">Iron-sulfur</keyword>
<evidence type="ECO:0000256" key="1">
    <source>
        <dbReference type="ARBA" id="ARBA00001966"/>
    </source>
</evidence>
<dbReference type="AlphaFoldDB" id="I4C931"/>
<evidence type="ECO:0000256" key="4">
    <source>
        <dbReference type="ARBA" id="ARBA00023004"/>
    </source>
</evidence>
<dbReference type="SFLD" id="SFLDG01386">
    <property type="entry name" value="main_SPASM_domain-containing"/>
    <property type="match status" value="1"/>
</dbReference>
<feature type="domain" description="Radical SAM core" evidence="6">
    <location>
        <begin position="110"/>
        <end position="317"/>
    </location>
</feature>
<keyword evidence="3" id="KW-0479">Metal-binding</keyword>
<dbReference type="GO" id="GO:0003824">
    <property type="term" value="F:catalytic activity"/>
    <property type="evidence" value="ECO:0007669"/>
    <property type="project" value="InterPro"/>
</dbReference>
<sequence>MEFMNRVKRMTREQAAHTMLQLLPHVSADTFMKLTLLASRVVEGEEANAAIRAVMDSLREGDDSQASRMFRRVMTELSPHCLQAVGRTLFVNGLLRSSAIRRDFEAKHGFDPPFTLLISPTMQCNLNCVGCYSGRYVREKGLSNELLDRLLAEARDMGTLFIVFSGGEPLTRRQDLFELIRKYNDMYFMFYTNGTLINDSVADELHDLGNAGAVISLEGFEEATDARRGKGTYQRVMAAMDMLKERGVPFGTSLTVTRNNVEEITSSEFFEHLYNKGVMVAWFFLFMPVGKDPDVSLMPTPEQREYLRHRDRALREEFPIFIADFWNDAPYVGGCIAGGRRYLHITPKGDVEPCVFTHVAVEKIYNKTLVEVLNSDFFKYIRSLQPYSENLLTPCMIIDNPHVFRDVCRKCGAYGTHDGAEDVRTKIKDEMDDYGSQVRALFDPIWATEKAEYGYTDSLQAAG</sequence>
<dbReference type="InterPro" id="IPR058240">
    <property type="entry name" value="rSAM_sf"/>
</dbReference>
<gene>
    <name evidence="7" type="ordered locus">Desti_3418</name>
</gene>
<keyword evidence="4" id="KW-0408">Iron</keyword>
<dbReference type="Proteomes" id="UP000006055">
    <property type="component" value="Chromosome"/>
</dbReference>
<protein>
    <submittedName>
        <fullName evidence="7">Putative Fe-S oxidoreductase</fullName>
    </submittedName>
</protein>
<dbReference type="RefSeq" id="WP_014811206.1">
    <property type="nucleotide sequence ID" value="NC_018025.1"/>
</dbReference>
<dbReference type="SFLD" id="SFLDS00029">
    <property type="entry name" value="Radical_SAM"/>
    <property type="match status" value="1"/>
</dbReference>
<dbReference type="PATRIC" id="fig|706587.4.peg.3888"/>
<dbReference type="InterPro" id="IPR023885">
    <property type="entry name" value="4Fe4S-binding_SPASM_dom"/>
</dbReference>
<dbReference type="PROSITE" id="PS51918">
    <property type="entry name" value="RADICAL_SAM"/>
    <property type="match status" value="1"/>
</dbReference>
<dbReference type="InterPro" id="IPR006638">
    <property type="entry name" value="Elp3/MiaA/NifB-like_rSAM"/>
</dbReference>
<dbReference type="GO" id="GO:0046872">
    <property type="term" value="F:metal ion binding"/>
    <property type="evidence" value="ECO:0007669"/>
    <property type="project" value="UniProtKB-KW"/>
</dbReference>
<keyword evidence="8" id="KW-1185">Reference proteome</keyword>
<dbReference type="OrthoDB" id="9782387at2"/>
<dbReference type="InterPro" id="IPR007197">
    <property type="entry name" value="rSAM"/>
</dbReference>
<comment type="cofactor">
    <cofactor evidence="1">
        <name>[4Fe-4S] cluster</name>
        <dbReference type="ChEBI" id="CHEBI:49883"/>
    </cofactor>
</comment>
<organism evidence="7 8">
    <name type="scientific">Desulfomonile tiedjei (strain ATCC 49306 / DSM 6799 / DCB-1)</name>
    <dbReference type="NCBI Taxonomy" id="706587"/>
    <lineage>
        <taxon>Bacteria</taxon>
        <taxon>Pseudomonadati</taxon>
        <taxon>Thermodesulfobacteriota</taxon>
        <taxon>Desulfomonilia</taxon>
        <taxon>Desulfomonilales</taxon>
        <taxon>Desulfomonilaceae</taxon>
        <taxon>Desulfomonile</taxon>
    </lineage>
</organism>
<evidence type="ECO:0000313" key="8">
    <source>
        <dbReference type="Proteomes" id="UP000006055"/>
    </source>
</evidence>
<reference evidence="8" key="1">
    <citation type="submission" date="2012-06" db="EMBL/GenBank/DDBJ databases">
        <title>Complete sequence of chromosome of Desulfomonile tiedjei DSM 6799.</title>
        <authorList>
            <person name="Lucas S."/>
            <person name="Copeland A."/>
            <person name="Lapidus A."/>
            <person name="Glavina del Rio T."/>
            <person name="Dalin E."/>
            <person name="Tice H."/>
            <person name="Bruce D."/>
            <person name="Goodwin L."/>
            <person name="Pitluck S."/>
            <person name="Peters L."/>
            <person name="Ovchinnikova G."/>
            <person name="Zeytun A."/>
            <person name="Lu M."/>
            <person name="Kyrpides N."/>
            <person name="Mavromatis K."/>
            <person name="Ivanova N."/>
            <person name="Brettin T."/>
            <person name="Detter J.C."/>
            <person name="Han C."/>
            <person name="Larimer F."/>
            <person name="Land M."/>
            <person name="Hauser L."/>
            <person name="Markowitz V."/>
            <person name="Cheng J.-F."/>
            <person name="Hugenholtz P."/>
            <person name="Woyke T."/>
            <person name="Wu D."/>
            <person name="Spring S."/>
            <person name="Schroeder M."/>
            <person name="Brambilla E."/>
            <person name="Klenk H.-P."/>
            <person name="Eisen J.A."/>
        </authorList>
    </citation>
    <scope>NUCLEOTIDE SEQUENCE [LARGE SCALE GENOMIC DNA]</scope>
    <source>
        <strain evidence="8">ATCC 49306 / DSM 6799 / DCB-1</strain>
    </source>
</reference>
<dbReference type="KEGG" id="dti:Desti_3418"/>
<dbReference type="SFLD" id="SFLDG01067">
    <property type="entry name" value="SPASM/twitch_domain_containing"/>
    <property type="match status" value="1"/>
</dbReference>